<organism evidence="3 4">
    <name type="scientific">Thomasclavelia spiroformis DSM 1552</name>
    <dbReference type="NCBI Taxonomy" id="428126"/>
    <lineage>
        <taxon>Bacteria</taxon>
        <taxon>Bacillati</taxon>
        <taxon>Bacillota</taxon>
        <taxon>Erysipelotrichia</taxon>
        <taxon>Erysipelotrichales</taxon>
        <taxon>Coprobacillaceae</taxon>
        <taxon>Thomasclavelia</taxon>
    </lineage>
</organism>
<evidence type="ECO:0000313" key="4">
    <source>
        <dbReference type="Proteomes" id="UP000004910"/>
    </source>
</evidence>
<dbReference type="Gene3D" id="2.60.40.200">
    <property type="entry name" value="Superoxide dismutase, copper/zinc binding domain"/>
    <property type="match status" value="1"/>
</dbReference>
<accession>B1C365</accession>
<reference evidence="3" key="2">
    <citation type="submission" date="2014-06" db="EMBL/GenBank/DDBJ databases">
        <title>Draft genome sequence of Clostridium spiroforme (DSM 1552).</title>
        <authorList>
            <person name="Sudarsanam P."/>
            <person name="Ley R."/>
            <person name="Guruge J."/>
            <person name="Turnbaugh P.J."/>
            <person name="Mahowald M."/>
            <person name="Liep D."/>
            <person name="Gordon J."/>
        </authorList>
    </citation>
    <scope>NUCLEOTIDE SEQUENCE</scope>
    <source>
        <strain evidence="3">DSM 1552</strain>
    </source>
</reference>
<protein>
    <submittedName>
        <fullName evidence="3">Copper/zinc superoxide dismutase</fullName>
    </submittedName>
</protein>
<dbReference type="InterPro" id="IPR024134">
    <property type="entry name" value="SOD_Cu/Zn_/chaperone"/>
</dbReference>
<sequence>MEEDMETYKIIDMLCKGNPDAYAVIKGSGINGLLLVYGYETGCVLVIEANGLSNTDCNQGIHGLHIHEGKKCMGTKDNPFSDAGGHFNMNECLHPYHNGDLPPLFSKDGMAWMAVYINKFTVNDIIGRTIIIHEKKDDLTSQPSGNAGKMIACGEIIDIYQ</sequence>
<keyword evidence="4" id="KW-1185">Reference proteome</keyword>
<dbReference type="PANTHER" id="PTHR10003">
    <property type="entry name" value="SUPEROXIDE DISMUTASE CU-ZN -RELATED"/>
    <property type="match status" value="1"/>
</dbReference>
<proteinExistence type="inferred from homology"/>
<dbReference type="AlphaFoldDB" id="B1C365"/>
<dbReference type="GO" id="GO:0006801">
    <property type="term" value="P:superoxide metabolic process"/>
    <property type="evidence" value="ECO:0007669"/>
    <property type="project" value="InterPro"/>
</dbReference>
<evidence type="ECO:0000313" key="3">
    <source>
        <dbReference type="EMBL" id="EDS74623.1"/>
    </source>
</evidence>
<reference evidence="3" key="1">
    <citation type="submission" date="2008-02" db="EMBL/GenBank/DDBJ databases">
        <authorList>
            <person name="Fulton L."/>
            <person name="Clifton S."/>
            <person name="Fulton B."/>
            <person name="Xu J."/>
            <person name="Minx P."/>
            <person name="Pepin K.H."/>
            <person name="Johnson M."/>
            <person name="Thiruvilangam P."/>
            <person name="Bhonagiri V."/>
            <person name="Nash W.E."/>
            <person name="Mardis E.R."/>
            <person name="Wilson R.K."/>
        </authorList>
    </citation>
    <scope>NUCLEOTIDE SEQUENCE [LARGE SCALE GENOMIC DNA]</scope>
    <source>
        <strain evidence="3">DSM 1552</strain>
    </source>
</reference>
<comment type="similarity">
    <text evidence="1">Belongs to the Cu-Zn superoxide dismutase family.</text>
</comment>
<dbReference type="InterPro" id="IPR036423">
    <property type="entry name" value="SOD-like_Cu/Zn_dom_sf"/>
</dbReference>
<dbReference type="Pfam" id="PF00080">
    <property type="entry name" value="Sod_Cu"/>
    <property type="match status" value="1"/>
</dbReference>
<dbReference type="eggNOG" id="COG2032">
    <property type="taxonomic scope" value="Bacteria"/>
</dbReference>
<name>B1C365_9FIRM</name>
<dbReference type="SUPFAM" id="SSF49329">
    <property type="entry name" value="Cu,Zn superoxide dismutase-like"/>
    <property type="match status" value="1"/>
</dbReference>
<gene>
    <name evidence="3" type="primary">sodC</name>
    <name evidence="3" type="ORF">CLOSPI_01678</name>
</gene>
<comment type="caution">
    <text evidence="3">The sequence shown here is derived from an EMBL/GenBank/DDBJ whole genome shotgun (WGS) entry which is preliminary data.</text>
</comment>
<dbReference type="EMBL" id="ABIK02000013">
    <property type="protein sequence ID" value="EDS74623.1"/>
    <property type="molecule type" value="Genomic_DNA"/>
</dbReference>
<evidence type="ECO:0000256" key="1">
    <source>
        <dbReference type="ARBA" id="ARBA00010457"/>
    </source>
</evidence>
<dbReference type="HOGENOM" id="CLU_056632_8_2_9"/>
<dbReference type="InterPro" id="IPR001424">
    <property type="entry name" value="SOD_Cu_Zn_dom"/>
</dbReference>
<dbReference type="GO" id="GO:0005507">
    <property type="term" value="F:copper ion binding"/>
    <property type="evidence" value="ECO:0007669"/>
    <property type="project" value="InterPro"/>
</dbReference>
<dbReference type="Proteomes" id="UP000004910">
    <property type="component" value="Unassembled WGS sequence"/>
</dbReference>
<feature type="domain" description="Superoxide dismutase copper/zinc binding" evidence="2">
    <location>
        <begin position="55"/>
        <end position="156"/>
    </location>
</feature>
<dbReference type="STRING" id="428126.CLOSPI_01678"/>
<evidence type="ECO:0000259" key="2">
    <source>
        <dbReference type="Pfam" id="PF00080"/>
    </source>
</evidence>